<sequence>MSEMPLEACPVTGWLQPYAEDTQAQALSIPPHSNDRRACEQLCGLSGELHVLRPRNFGRESFRDAGDIRGCMSFGVPDCLTTVGTYMCTSALQICLASQSLLCTVSDVQIRRCPHRRARCLSNLTRNNATEKYRCNH</sequence>
<dbReference type="AlphaFoldDB" id="A0A0C3NKM2"/>
<dbReference type="HOGENOM" id="CLU_1865932_0_0_1"/>
<keyword evidence="2" id="KW-1185">Reference proteome</keyword>
<dbReference type="EMBL" id="KN832060">
    <property type="protein sequence ID" value="KIN95828.1"/>
    <property type="molecule type" value="Genomic_DNA"/>
</dbReference>
<organism evidence="1 2">
    <name type="scientific">Pisolithus tinctorius Marx 270</name>
    <dbReference type="NCBI Taxonomy" id="870435"/>
    <lineage>
        <taxon>Eukaryota</taxon>
        <taxon>Fungi</taxon>
        <taxon>Dikarya</taxon>
        <taxon>Basidiomycota</taxon>
        <taxon>Agaricomycotina</taxon>
        <taxon>Agaricomycetes</taxon>
        <taxon>Agaricomycetidae</taxon>
        <taxon>Boletales</taxon>
        <taxon>Sclerodermatineae</taxon>
        <taxon>Pisolithaceae</taxon>
        <taxon>Pisolithus</taxon>
    </lineage>
</organism>
<dbReference type="Proteomes" id="UP000054217">
    <property type="component" value="Unassembled WGS sequence"/>
</dbReference>
<proteinExistence type="predicted"/>
<reference evidence="1 2" key="1">
    <citation type="submission" date="2014-04" db="EMBL/GenBank/DDBJ databases">
        <authorList>
            <consortium name="DOE Joint Genome Institute"/>
            <person name="Kuo A."/>
            <person name="Kohler A."/>
            <person name="Costa M.D."/>
            <person name="Nagy L.G."/>
            <person name="Floudas D."/>
            <person name="Copeland A."/>
            <person name="Barry K.W."/>
            <person name="Cichocki N."/>
            <person name="Veneault-Fourrey C."/>
            <person name="LaButti K."/>
            <person name="Lindquist E.A."/>
            <person name="Lipzen A."/>
            <person name="Lundell T."/>
            <person name="Morin E."/>
            <person name="Murat C."/>
            <person name="Sun H."/>
            <person name="Tunlid A."/>
            <person name="Henrissat B."/>
            <person name="Grigoriev I.V."/>
            <person name="Hibbett D.S."/>
            <person name="Martin F."/>
            <person name="Nordberg H.P."/>
            <person name="Cantor M.N."/>
            <person name="Hua S.X."/>
        </authorList>
    </citation>
    <scope>NUCLEOTIDE SEQUENCE [LARGE SCALE GENOMIC DNA]</scope>
    <source>
        <strain evidence="1 2">Marx 270</strain>
    </source>
</reference>
<evidence type="ECO:0000313" key="1">
    <source>
        <dbReference type="EMBL" id="KIN95828.1"/>
    </source>
</evidence>
<gene>
    <name evidence="1" type="ORF">M404DRAFT_297497</name>
</gene>
<accession>A0A0C3NKM2</accession>
<protein>
    <submittedName>
        <fullName evidence="1">Uncharacterized protein</fullName>
    </submittedName>
</protein>
<evidence type="ECO:0000313" key="2">
    <source>
        <dbReference type="Proteomes" id="UP000054217"/>
    </source>
</evidence>
<dbReference type="InParanoid" id="A0A0C3NKM2"/>
<name>A0A0C3NKM2_PISTI</name>
<reference evidence="2" key="2">
    <citation type="submission" date="2015-01" db="EMBL/GenBank/DDBJ databases">
        <title>Evolutionary Origins and Diversification of the Mycorrhizal Mutualists.</title>
        <authorList>
            <consortium name="DOE Joint Genome Institute"/>
            <consortium name="Mycorrhizal Genomics Consortium"/>
            <person name="Kohler A."/>
            <person name="Kuo A."/>
            <person name="Nagy L.G."/>
            <person name="Floudas D."/>
            <person name="Copeland A."/>
            <person name="Barry K.W."/>
            <person name="Cichocki N."/>
            <person name="Veneault-Fourrey C."/>
            <person name="LaButti K."/>
            <person name="Lindquist E.A."/>
            <person name="Lipzen A."/>
            <person name="Lundell T."/>
            <person name="Morin E."/>
            <person name="Murat C."/>
            <person name="Riley R."/>
            <person name="Ohm R."/>
            <person name="Sun H."/>
            <person name="Tunlid A."/>
            <person name="Henrissat B."/>
            <person name="Grigoriev I.V."/>
            <person name="Hibbett D.S."/>
            <person name="Martin F."/>
        </authorList>
    </citation>
    <scope>NUCLEOTIDE SEQUENCE [LARGE SCALE GENOMIC DNA]</scope>
    <source>
        <strain evidence="2">Marx 270</strain>
    </source>
</reference>